<dbReference type="GO" id="GO:0003735">
    <property type="term" value="F:structural constituent of ribosome"/>
    <property type="evidence" value="ECO:0007669"/>
    <property type="project" value="InterPro"/>
</dbReference>
<comment type="subunit">
    <text evidence="8">Part of the 50S ribosomal subunit; part of the 5S rRNA/L5/L18/L25 subcomplex. Contacts the 5S rRNA and the P site tRNA. Forms a bridge to the 30S subunit in the 70S ribosome.</text>
</comment>
<protein>
    <recommendedName>
        <fullName evidence="7 8">Large ribosomal subunit protein uL5</fullName>
    </recommendedName>
</protein>
<evidence type="ECO:0000256" key="9">
    <source>
        <dbReference type="RuleBase" id="RU003930"/>
    </source>
</evidence>
<dbReference type="KEGG" id="hhs:HHS_02420"/>
<dbReference type="Proteomes" id="UP000016900">
    <property type="component" value="Chromosome"/>
</dbReference>
<dbReference type="InterPro" id="IPR022803">
    <property type="entry name" value="Ribosomal_uL5_dom_sf"/>
</dbReference>
<dbReference type="GO" id="GO:0006412">
    <property type="term" value="P:translation"/>
    <property type="evidence" value="ECO:0007669"/>
    <property type="project" value="UniProtKB-UniRule"/>
</dbReference>
<dbReference type="InterPro" id="IPR020930">
    <property type="entry name" value="Ribosomal_uL5_bac-type"/>
</dbReference>
<dbReference type="InterPro" id="IPR031310">
    <property type="entry name" value="Ribosomal_uL5_N"/>
</dbReference>
<evidence type="ECO:0000256" key="5">
    <source>
        <dbReference type="ARBA" id="ARBA00022980"/>
    </source>
</evidence>
<dbReference type="AlphaFoldDB" id="U3U783"/>
<dbReference type="GO" id="GO:1990904">
    <property type="term" value="C:ribonucleoprotein complex"/>
    <property type="evidence" value="ECO:0007669"/>
    <property type="project" value="UniProtKB-KW"/>
</dbReference>
<dbReference type="HAMAP" id="MF_01333_B">
    <property type="entry name" value="Ribosomal_uL5_B"/>
    <property type="match status" value="1"/>
</dbReference>
<evidence type="ECO:0000256" key="3">
    <source>
        <dbReference type="ARBA" id="ARBA00022730"/>
    </source>
</evidence>
<dbReference type="InterPro" id="IPR020929">
    <property type="entry name" value="Ribosomal_uL5_CS"/>
</dbReference>
<comment type="function">
    <text evidence="8">This is 1 of the proteins that bind and probably mediate the attachment of the 5S RNA into the large ribosomal subunit, where it forms part of the central protuberance. In the 70S ribosome it contacts protein S13 of the 30S subunit (bridge B1b), connecting the 2 subunits; this bridge is implicated in subunit movement. Contacts the P site tRNA; the 5S rRNA and some of its associated proteins might help stabilize positioning of ribosome-bound tRNAs.</text>
</comment>
<proteinExistence type="inferred from homology"/>
<dbReference type="STRING" id="1235990.BMSBPS_0708"/>
<dbReference type="RefSeq" id="WP_022564231.1">
    <property type="nucleotide sequence ID" value="NZ_CP010907.1"/>
</dbReference>
<dbReference type="PROSITE" id="PS00358">
    <property type="entry name" value="RIBOSOMAL_L5"/>
    <property type="match status" value="1"/>
</dbReference>
<dbReference type="InterPro" id="IPR002132">
    <property type="entry name" value="Ribosomal_uL5"/>
</dbReference>
<dbReference type="PIRSF" id="PIRSF002161">
    <property type="entry name" value="Ribosomal_L5"/>
    <property type="match status" value="1"/>
</dbReference>
<dbReference type="Pfam" id="PF00673">
    <property type="entry name" value="Ribosomal_L5_C"/>
    <property type="match status" value="1"/>
</dbReference>
<evidence type="ECO:0000256" key="6">
    <source>
        <dbReference type="ARBA" id="ARBA00023274"/>
    </source>
</evidence>
<evidence type="ECO:0000256" key="1">
    <source>
        <dbReference type="ARBA" id="ARBA00008553"/>
    </source>
</evidence>
<dbReference type="GO" id="GO:0000049">
    <property type="term" value="F:tRNA binding"/>
    <property type="evidence" value="ECO:0007669"/>
    <property type="project" value="UniProtKB-UniRule"/>
</dbReference>
<dbReference type="SUPFAM" id="SSF55282">
    <property type="entry name" value="RL5-like"/>
    <property type="match status" value="1"/>
</dbReference>
<evidence type="ECO:0000256" key="7">
    <source>
        <dbReference type="ARBA" id="ARBA00035245"/>
    </source>
</evidence>
<keyword evidence="2 8" id="KW-0820">tRNA-binding</keyword>
<gene>
    <name evidence="8" type="primary">rplE</name>
    <name evidence="10" type="ORF">HHS_02420</name>
</gene>
<dbReference type="Gene3D" id="3.30.1440.10">
    <property type="match status" value="1"/>
</dbReference>
<dbReference type="InterPro" id="IPR031309">
    <property type="entry name" value="Ribosomal_uL5_C"/>
</dbReference>
<dbReference type="FunFam" id="3.30.1440.10:FF:000001">
    <property type="entry name" value="50S ribosomal protein L5"/>
    <property type="match status" value="1"/>
</dbReference>
<keyword evidence="4 8" id="KW-0694">RNA-binding</keyword>
<sequence>MAKLHDYYKNQVVRKLMIKFDYNSVMQVPGIKKITLNMGVGEAVSDKKLLDSAVINLSAISGQKPLITKARKSIAGFKIRQGYPIGCKVTLRGERMWEFFDRLINIAIPRIRDFRGFPTKSFDGHGNYSMGVREQMIFPEIDYDKVDRVRGLDITITTTAKSDNEGRALLAAFNFPFRK</sequence>
<keyword evidence="5 8" id="KW-0689">Ribosomal protein</keyword>
<keyword evidence="3 8" id="KW-0699">rRNA-binding</keyword>
<dbReference type="PATRIC" id="fig|1235990.3.peg.242"/>
<evidence type="ECO:0000313" key="10">
    <source>
        <dbReference type="EMBL" id="BAO00212.1"/>
    </source>
</evidence>
<dbReference type="GO" id="GO:0005840">
    <property type="term" value="C:ribosome"/>
    <property type="evidence" value="ECO:0007669"/>
    <property type="project" value="UniProtKB-KW"/>
</dbReference>
<evidence type="ECO:0000256" key="2">
    <source>
        <dbReference type="ARBA" id="ARBA00022555"/>
    </source>
</evidence>
<dbReference type="KEGG" id="pck:BMSBPS_0708"/>
<dbReference type="eggNOG" id="COG0094">
    <property type="taxonomic scope" value="Bacteria"/>
</dbReference>
<name>U3U783_9GAMM</name>
<dbReference type="PANTHER" id="PTHR11994">
    <property type="entry name" value="60S RIBOSOMAL PROTEIN L11-RELATED"/>
    <property type="match status" value="1"/>
</dbReference>
<dbReference type="OrthoDB" id="9806626at2"/>
<dbReference type="EMBL" id="AP012554">
    <property type="protein sequence ID" value="BAO00212.1"/>
    <property type="molecule type" value="Genomic_DNA"/>
</dbReference>
<evidence type="ECO:0000256" key="8">
    <source>
        <dbReference type="HAMAP-Rule" id="MF_01333"/>
    </source>
</evidence>
<evidence type="ECO:0000256" key="4">
    <source>
        <dbReference type="ARBA" id="ARBA00022884"/>
    </source>
</evidence>
<keyword evidence="11" id="KW-1185">Reference proteome</keyword>
<keyword evidence="6 8" id="KW-0687">Ribonucleoprotein</keyword>
<organism evidence="10 11">
    <name type="scientific">Candidatus Pantoea carbekii</name>
    <dbReference type="NCBI Taxonomy" id="1235990"/>
    <lineage>
        <taxon>Bacteria</taxon>
        <taxon>Pseudomonadati</taxon>
        <taxon>Pseudomonadota</taxon>
        <taxon>Gammaproteobacteria</taxon>
        <taxon>Enterobacterales</taxon>
        <taxon>Erwiniaceae</taxon>
        <taxon>Pantoea</taxon>
    </lineage>
</organism>
<comment type="similarity">
    <text evidence="1 8 9">Belongs to the universal ribosomal protein uL5 family.</text>
</comment>
<dbReference type="Pfam" id="PF00281">
    <property type="entry name" value="Ribosomal_L5"/>
    <property type="match status" value="1"/>
</dbReference>
<accession>U3U783</accession>
<evidence type="ECO:0000313" key="11">
    <source>
        <dbReference type="Proteomes" id="UP000016900"/>
    </source>
</evidence>
<dbReference type="NCBIfam" id="NF000585">
    <property type="entry name" value="PRK00010.1"/>
    <property type="match status" value="1"/>
</dbReference>
<dbReference type="GO" id="GO:0019843">
    <property type="term" value="F:rRNA binding"/>
    <property type="evidence" value="ECO:0007669"/>
    <property type="project" value="UniProtKB-UniRule"/>
</dbReference>
<reference evidence="10 11" key="1">
    <citation type="submission" date="2012-10" db="EMBL/GenBank/DDBJ databases">
        <title>Genome sequence of the symbiont of the pentatomidae stink bug Halyomorpha halys.</title>
        <authorList>
            <person name="Kobayashi H."/>
            <person name="Fujii-Muramatsu R."/>
            <person name="Takeishi K."/>
            <person name="Noda H."/>
        </authorList>
    </citation>
    <scope>NUCLEOTIDE SEQUENCE [LARGE SCALE GENOMIC DNA]</scope>
</reference>